<dbReference type="OrthoDB" id="7193459at2"/>
<name>A0A0R0CL40_9GAMM</name>
<keyword evidence="4" id="KW-1185">Reference proteome</keyword>
<evidence type="ECO:0000313" key="3">
    <source>
        <dbReference type="EMBL" id="KRG70102.1"/>
    </source>
</evidence>
<evidence type="ECO:0000313" key="4">
    <source>
        <dbReference type="Proteomes" id="UP000052052"/>
    </source>
</evidence>
<dbReference type="STRING" id="344882.ABB29_07715"/>
<dbReference type="PATRIC" id="fig|344882.3.peg.2890"/>
<keyword evidence="2" id="KW-0732">Signal</keyword>
<accession>A0A0R0CL40</accession>
<organism evidence="3 4">
    <name type="scientific">Pseudoxanthomonas dokdonensis</name>
    <dbReference type="NCBI Taxonomy" id="344882"/>
    <lineage>
        <taxon>Bacteria</taxon>
        <taxon>Pseudomonadati</taxon>
        <taxon>Pseudomonadota</taxon>
        <taxon>Gammaproteobacteria</taxon>
        <taxon>Lysobacterales</taxon>
        <taxon>Lysobacteraceae</taxon>
        <taxon>Pseudoxanthomonas</taxon>
    </lineage>
</organism>
<protein>
    <recommendedName>
        <fullName evidence="5">Secreted protein</fullName>
    </recommendedName>
</protein>
<evidence type="ECO:0000256" key="2">
    <source>
        <dbReference type="SAM" id="SignalP"/>
    </source>
</evidence>
<dbReference type="EMBL" id="LDJL01000007">
    <property type="protein sequence ID" value="KRG70102.1"/>
    <property type="molecule type" value="Genomic_DNA"/>
</dbReference>
<sequence>MYRNFHALALALALALAMVAGSAHASSGSTVLDVKGQASFQQQRVQIEKDFASGNYSELASEDRLKVNAALDRISSSVQGVDDVRQLSTQKSTEVFNDQELVNELLTQAAVDSRLVCKREAKIGSNMKTTTCLTAAERRRQKEDAASQFTENRPNRGQVELLN</sequence>
<comment type="caution">
    <text evidence="3">The sequence shown here is derived from an EMBL/GenBank/DDBJ whole genome shotgun (WGS) entry which is preliminary data.</text>
</comment>
<feature type="signal peptide" evidence="2">
    <location>
        <begin position="1"/>
        <end position="25"/>
    </location>
</feature>
<dbReference type="Proteomes" id="UP000052052">
    <property type="component" value="Unassembled WGS sequence"/>
</dbReference>
<dbReference type="RefSeq" id="WP_157062550.1">
    <property type="nucleotide sequence ID" value="NZ_LDJL01000007.1"/>
</dbReference>
<feature type="region of interest" description="Disordered" evidence="1">
    <location>
        <begin position="143"/>
        <end position="163"/>
    </location>
</feature>
<proteinExistence type="predicted"/>
<feature type="chain" id="PRO_5006394204" description="Secreted protein" evidence="2">
    <location>
        <begin position="26"/>
        <end position="163"/>
    </location>
</feature>
<evidence type="ECO:0008006" key="5">
    <source>
        <dbReference type="Google" id="ProtNLM"/>
    </source>
</evidence>
<evidence type="ECO:0000256" key="1">
    <source>
        <dbReference type="SAM" id="MobiDB-lite"/>
    </source>
</evidence>
<dbReference type="AlphaFoldDB" id="A0A0R0CL40"/>
<gene>
    <name evidence="3" type="ORF">ABB29_07715</name>
</gene>
<reference evidence="3 4" key="1">
    <citation type="submission" date="2015-05" db="EMBL/GenBank/DDBJ databases">
        <title>Genome sequencing and analysis of members of genus Stenotrophomonas.</title>
        <authorList>
            <person name="Patil P.P."/>
            <person name="Midha S."/>
            <person name="Patil P.B."/>
        </authorList>
    </citation>
    <scope>NUCLEOTIDE SEQUENCE [LARGE SCALE GENOMIC DNA]</scope>
    <source>
        <strain evidence="3 4">DSM 21858</strain>
    </source>
</reference>